<dbReference type="HOGENOM" id="CLU_2210881_0_0_1"/>
<accession>S7ZKL5</accession>
<dbReference type="AlphaFoldDB" id="S7ZKL5"/>
<dbReference type="Proteomes" id="UP000019376">
    <property type="component" value="Unassembled WGS sequence"/>
</dbReference>
<protein>
    <submittedName>
        <fullName evidence="1">Uncharacterized protein</fullName>
    </submittedName>
</protein>
<evidence type="ECO:0000313" key="1">
    <source>
        <dbReference type="EMBL" id="EPS30824.1"/>
    </source>
</evidence>
<evidence type="ECO:0000313" key="2">
    <source>
        <dbReference type="Proteomes" id="UP000019376"/>
    </source>
</evidence>
<reference evidence="1 2" key="1">
    <citation type="journal article" date="2013" name="PLoS ONE">
        <title>Genomic and secretomic analyses reveal unique features of the lignocellulolytic enzyme system of Penicillium decumbens.</title>
        <authorList>
            <person name="Liu G."/>
            <person name="Zhang L."/>
            <person name="Wei X."/>
            <person name="Zou G."/>
            <person name="Qin Y."/>
            <person name="Ma L."/>
            <person name="Li J."/>
            <person name="Zheng H."/>
            <person name="Wang S."/>
            <person name="Wang C."/>
            <person name="Xun L."/>
            <person name="Zhao G.-P."/>
            <person name="Zhou Z."/>
            <person name="Qu Y."/>
        </authorList>
    </citation>
    <scope>NUCLEOTIDE SEQUENCE [LARGE SCALE GENOMIC DNA]</scope>
    <source>
        <strain evidence="2">114-2 / CGMCC 5302</strain>
    </source>
</reference>
<name>S7ZKL5_PENO1</name>
<sequence length="107" mass="12182">MRVSHDMWELSELSLIKSIAYAHNLKFNFQGRSELVISHLSLPVLHDGFLGFLAIDKGMNEDLLRKPIRATVVSDVAQNIKACYMLALSLECQRRRDNNHSINTDAE</sequence>
<proteinExistence type="predicted"/>
<keyword evidence="2" id="KW-1185">Reference proteome</keyword>
<dbReference type="EMBL" id="KB644412">
    <property type="protein sequence ID" value="EPS30824.1"/>
    <property type="molecule type" value="Genomic_DNA"/>
</dbReference>
<organism evidence="1 2">
    <name type="scientific">Penicillium oxalicum (strain 114-2 / CGMCC 5302)</name>
    <name type="common">Penicillium decumbens</name>
    <dbReference type="NCBI Taxonomy" id="933388"/>
    <lineage>
        <taxon>Eukaryota</taxon>
        <taxon>Fungi</taxon>
        <taxon>Dikarya</taxon>
        <taxon>Ascomycota</taxon>
        <taxon>Pezizomycotina</taxon>
        <taxon>Eurotiomycetes</taxon>
        <taxon>Eurotiomycetidae</taxon>
        <taxon>Eurotiales</taxon>
        <taxon>Aspergillaceae</taxon>
        <taxon>Penicillium</taxon>
    </lineage>
</organism>
<gene>
    <name evidence="1" type="ORF">PDE_05776</name>
</gene>